<comment type="caution">
    <text evidence="1">The sequence shown here is derived from an EMBL/GenBank/DDBJ whole genome shotgun (WGS) entry which is preliminary data.</text>
</comment>
<name>A0A8H3U3M9_VENIN</name>
<dbReference type="Proteomes" id="UP000447873">
    <property type="component" value="Unassembled WGS sequence"/>
</dbReference>
<evidence type="ECO:0000313" key="2">
    <source>
        <dbReference type="Proteomes" id="UP000447873"/>
    </source>
</evidence>
<accession>A0A8H3U3M9</accession>
<proteinExistence type="predicted"/>
<sequence length="142" mass="16452">MEAIGAFFGTTWSSEIRSNRIWFIIRRAKYLYYKNKLHATQDKGSKKLRAKVVKTIDSGALELLVQTNKLKEIIKAREGPRTRTIARLEEEIAVLDRRSQTRKKLDSLRAIVSEKGRELQIISAKIPSRDSIAEKRKRNEVK</sequence>
<gene>
    <name evidence="1" type="ORF">EG328_000273</name>
</gene>
<evidence type="ECO:0000313" key="1">
    <source>
        <dbReference type="EMBL" id="KAE9962623.1"/>
    </source>
</evidence>
<dbReference type="AlphaFoldDB" id="A0A8H3U3M9"/>
<organism evidence="1 2">
    <name type="scientific">Venturia inaequalis</name>
    <name type="common">Apple scab fungus</name>
    <dbReference type="NCBI Taxonomy" id="5025"/>
    <lineage>
        <taxon>Eukaryota</taxon>
        <taxon>Fungi</taxon>
        <taxon>Dikarya</taxon>
        <taxon>Ascomycota</taxon>
        <taxon>Pezizomycotina</taxon>
        <taxon>Dothideomycetes</taxon>
        <taxon>Pleosporomycetidae</taxon>
        <taxon>Venturiales</taxon>
        <taxon>Venturiaceae</taxon>
        <taxon>Venturia</taxon>
    </lineage>
</organism>
<protein>
    <submittedName>
        <fullName evidence="1">Uncharacterized protein</fullName>
    </submittedName>
</protein>
<reference evidence="1 2" key="1">
    <citation type="submission" date="2018-12" db="EMBL/GenBank/DDBJ databases">
        <title>Venturia inaequalis Genome Resource.</title>
        <authorList>
            <person name="Lichtner F.J."/>
        </authorList>
    </citation>
    <scope>NUCLEOTIDE SEQUENCE [LARGE SCALE GENOMIC DNA]</scope>
    <source>
        <strain evidence="1 2">120213</strain>
    </source>
</reference>
<dbReference type="EMBL" id="WNWS01001021">
    <property type="protein sequence ID" value="KAE9962623.1"/>
    <property type="molecule type" value="Genomic_DNA"/>
</dbReference>